<keyword evidence="2" id="KW-1133">Transmembrane helix</keyword>
<evidence type="ECO:0000313" key="4">
    <source>
        <dbReference type="Proteomes" id="UP001218218"/>
    </source>
</evidence>
<evidence type="ECO:0000313" key="3">
    <source>
        <dbReference type="EMBL" id="KAJ7348130.1"/>
    </source>
</evidence>
<protein>
    <submittedName>
        <fullName evidence="3">Uncharacterized protein</fullName>
    </submittedName>
</protein>
<proteinExistence type="predicted"/>
<keyword evidence="2" id="KW-0812">Transmembrane</keyword>
<dbReference type="AlphaFoldDB" id="A0AAD7A3E2"/>
<accession>A0AAD7A3E2</accession>
<reference evidence="3" key="1">
    <citation type="submission" date="2023-03" db="EMBL/GenBank/DDBJ databases">
        <title>Massive genome expansion in bonnet fungi (Mycena s.s.) driven by repeated elements and novel gene families across ecological guilds.</title>
        <authorList>
            <consortium name="Lawrence Berkeley National Laboratory"/>
            <person name="Harder C.B."/>
            <person name="Miyauchi S."/>
            <person name="Viragh M."/>
            <person name="Kuo A."/>
            <person name="Thoen E."/>
            <person name="Andreopoulos B."/>
            <person name="Lu D."/>
            <person name="Skrede I."/>
            <person name="Drula E."/>
            <person name="Henrissat B."/>
            <person name="Morin E."/>
            <person name="Kohler A."/>
            <person name="Barry K."/>
            <person name="LaButti K."/>
            <person name="Morin E."/>
            <person name="Salamov A."/>
            <person name="Lipzen A."/>
            <person name="Mereny Z."/>
            <person name="Hegedus B."/>
            <person name="Baldrian P."/>
            <person name="Stursova M."/>
            <person name="Weitz H."/>
            <person name="Taylor A."/>
            <person name="Grigoriev I.V."/>
            <person name="Nagy L.G."/>
            <person name="Martin F."/>
            <person name="Kauserud H."/>
        </authorList>
    </citation>
    <scope>NUCLEOTIDE SEQUENCE</scope>
    <source>
        <strain evidence="3">CBHHK002</strain>
    </source>
</reference>
<name>A0AAD7A3E2_9AGAR</name>
<feature type="transmembrane region" description="Helical" evidence="2">
    <location>
        <begin position="526"/>
        <end position="548"/>
    </location>
</feature>
<evidence type="ECO:0000256" key="2">
    <source>
        <dbReference type="SAM" id="Phobius"/>
    </source>
</evidence>
<comment type="caution">
    <text evidence="3">The sequence shown here is derived from an EMBL/GenBank/DDBJ whole genome shotgun (WGS) entry which is preliminary data.</text>
</comment>
<feature type="region of interest" description="Disordered" evidence="1">
    <location>
        <begin position="274"/>
        <end position="296"/>
    </location>
</feature>
<dbReference type="Proteomes" id="UP001218218">
    <property type="component" value="Unassembled WGS sequence"/>
</dbReference>
<keyword evidence="2" id="KW-0472">Membrane</keyword>
<organism evidence="3 4">
    <name type="scientific">Mycena albidolilacea</name>
    <dbReference type="NCBI Taxonomy" id="1033008"/>
    <lineage>
        <taxon>Eukaryota</taxon>
        <taxon>Fungi</taxon>
        <taxon>Dikarya</taxon>
        <taxon>Basidiomycota</taxon>
        <taxon>Agaricomycotina</taxon>
        <taxon>Agaricomycetes</taxon>
        <taxon>Agaricomycetidae</taxon>
        <taxon>Agaricales</taxon>
        <taxon>Marasmiineae</taxon>
        <taxon>Mycenaceae</taxon>
        <taxon>Mycena</taxon>
    </lineage>
</organism>
<keyword evidence="4" id="KW-1185">Reference proteome</keyword>
<sequence length="623" mass="68641">MPVEPLGPGGCCASSLMFSCSSWLTIRPQIYTAILVFVTQKLAMRRNFRSYQTLTATHDNISSWMGLGSALATLYDQISVPASVFGTLSTVAYLGCITILHISIPAILSVETFNATVQVNASTVRIPEFANSTLIKCVNCHKGNHINNKPSSTRNFMATFPQDFLRWHRMFNDSEKYGLLNGSLYEVLQDTTPGRGIAQGSAMGFDVTCGHLPASVAHFYEEEDVWDISLDSLDNFSFHGMFPAPLKKSRLPGRRNLDKGRWPINFRVGRESRQMRGNKNRNGLESKPACGRTSTRWPYDPSTPLSVLQDRSFEAPANSIVIYTTSPVVDSDGRQESRLIFSNELKNALNLNSPASRTIDTQVNILDSSTLHPKTYKIYSYWMSASDMNFSSPDSTLLGSDLVQHLSFETSVSVLIPFRWPDMPDGWGLASYNLPRNVDTYLQTSLPDDFNNPHSADVPLKLHDIENALSALLAITFWIGGHVQPDSFSMEHSISVGWGDQPELGTAPVLTTGNTVTQQDILCVRLGVSIGLASAIVLAILCITFMGIPSASKYPSDGTGLLHNIWLWRNHPNAPQVLKPIKTPAGISLRTADSPPSAHWHNRIVAILMSEPKFIGYAPAYGP</sequence>
<evidence type="ECO:0000256" key="1">
    <source>
        <dbReference type="SAM" id="MobiDB-lite"/>
    </source>
</evidence>
<dbReference type="EMBL" id="JARIHO010000018">
    <property type="protein sequence ID" value="KAJ7348130.1"/>
    <property type="molecule type" value="Genomic_DNA"/>
</dbReference>
<gene>
    <name evidence="3" type="ORF">DFH08DRAFT_1001712</name>
</gene>